<dbReference type="InParanoid" id="B4N095"/>
<dbReference type="OMA" id="SEERYGW"/>
<evidence type="ECO:0000256" key="1">
    <source>
        <dbReference type="SAM" id="Phobius"/>
    </source>
</evidence>
<evidence type="ECO:0000313" key="3">
    <source>
        <dbReference type="Proteomes" id="UP000007798"/>
    </source>
</evidence>
<dbReference type="PhylomeDB" id="B4N095"/>
<keyword evidence="3" id="KW-1185">Reference proteome</keyword>
<gene>
    <name evidence="2" type="primary">Dwil\GK24534</name>
    <name evidence="2" type="ORF">Dwil_GK24534</name>
</gene>
<feature type="transmembrane region" description="Helical" evidence="1">
    <location>
        <begin position="180"/>
        <end position="196"/>
    </location>
</feature>
<keyword evidence="1" id="KW-0812">Transmembrane</keyword>
<protein>
    <submittedName>
        <fullName evidence="2">Uncharacterized protein</fullName>
    </submittedName>
</protein>
<sequence>MNRDPDPEVRVYGMPQDENISHALRVYALAVLFALVAQVQRIIVGVFIEREGLQRMPKDLYGWWLICTFIGISTLAWTATGRKFPINMILIATIVEGSSIYILMDQKHTPGILPNFYITVIVVALVVGSCFWGAYFPMRLVPGDLLLSLLVAVANIMIIAFFVNSYFIHNKSFYTVVRNYFALVAISMVMYTATIIHDRQFDVPKNEYLFLSVLLFFAYMILHERILALSLQHYDLDCDIII</sequence>
<dbReference type="OrthoDB" id="7881833at2759"/>
<proteinExistence type="predicted"/>
<dbReference type="KEGG" id="dwi:6643924"/>
<dbReference type="Proteomes" id="UP000007798">
    <property type="component" value="Unassembled WGS sequence"/>
</dbReference>
<feature type="transmembrane region" description="Helical" evidence="1">
    <location>
        <begin position="26"/>
        <end position="48"/>
    </location>
</feature>
<accession>B4N095</accession>
<dbReference type="EMBL" id="CH963920">
    <property type="protein sequence ID" value="EDW77508.1"/>
    <property type="molecule type" value="Genomic_DNA"/>
</dbReference>
<feature type="transmembrane region" description="Helical" evidence="1">
    <location>
        <begin position="208"/>
        <end position="227"/>
    </location>
</feature>
<dbReference type="AlphaFoldDB" id="B4N095"/>
<dbReference type="eggNOG" id="ENOG502T941">
    <property type="taxonomic scope" value="Eukaryota"/>
</dbReference>
<keyword evidence="1" id="KW-1133">Transmembrane helix</keyword>
<organism evidence="2 3">
    <name type="scientific">Drosophila willistoni</name>
    <name type="common">Fruit fly</name>
    <dbReference type="NCBI Taxonomy" id="7260"/>
    <lineage>
        <taxon>Eukaryota</taxon>
        <taxon>Metazoa</taxon>
        <taxon>Ecdysozoa</taxon>
        <taxon>Arthropoda</taxon>
        <taxon>Hexapoda</taxon>
        <taxon>Insecta</taxon>
        <taxon>Pterygota</taxon>
        <taxon>Neoptera</taxon>
        <taxon>Endopterygota</taxon>
        <taxon>Diptera</taxon>
        <taxon>Brachycera</taxon>
        <taxon>Muscomorpha</taxon>
        <taxon>Ephydroidea</taxon>
        <taxon>Drosophilidae</taxon>
        <taxon>Drosophila</taxon>
        <taxon>Sophophora</taxon>
    </lineage>
</organism>
<feature type="transmembrane region" description="Helical" evidence="1">
    <location>
        <begin position="116"/>
        <end position="135"/>
    </location>
</feature>
<keyword evidence="1" id="KW-0472">Membrane</keyword>
<feature type="transmembrane region" description="Helical" evidence="1">
    <location>
        <begin position="60"/>
        <end position="78"/>
    </location>
</feature>
<evidence type="ECO:0000313" key="2">
    <source>
        <dbReference type="EMBL" id="EDW77508.1"/>
    </source>
</evidence>
<feature type="transmembrane region" description="Helical" evidence="1">
    <location>
        <begin position="84"/>
        <end position="104"/>
    </location>
</feature>
<dbReference type="HOGENOM" id="CLU_075158_0_0_1"/>
<name>B4N095_DROWI</name>
<reference evidence="2 3" key="1">
    <citation type="journal article" date="2007" name="Nature">
        <title>Evolution of genes and genomes on the Drosophila phylogeny.</title>
        <authorList>
            <consortium name="Drosophila 12 Genomes Consortium"/>
            <person name="Clark A.G."/>
            <person name="Eisen M.B."/>
            <person name="Smith D.R."/>
            <person name="Bergman C.M."/>
            <person name="Oliver B."/>
            <person name="Markow T.A."/>
            <person name="Kaufman T.C."/>
            <person name="Kellis M."/>
            <person name="Gelbart W."/>
            <person name="Iyer V.N."/>
            <person name="Pollard D.A."/>
            <person name="Sackton T.B."/>
            <person name="Larracuente A.M."/>
            <person name="Singh N.D."/>
            <person name="Abad J.P."/>
            <person name="Abt D.N."/>
            <person name="Adryan B."/>
            <person name="Aguade M."/>
            <person name="Akashi H."/>
            <person name="Anderson W.W."/>
            <person name="Aquadro C.F."/>
            <person name="Ardell D.H."/>
            <person name="Arguello R."/>
            <person name="Artieri C.G."/>
            <person name="Barbash D.A."/>
            <person name="Barker D."/>
            <person name="Barsanti P."/>
            <person name="Batterham P."/>
            <person name="Batzoglou S."/>
            <person name="Begun D."/>
            <person name="Bhutkar A."/>
            <person name="Blanco E."/>
            <person name="Bosak S.A."/>
            <person name="Bradley R.K."/>
            <person name="Brand A.D."/>
            <person name="Brent M.R."/>
            <person name="Brooks A.N."/>
            <person name="Brown R.H."/>
            <person name="Butlin R.K."/>
            <person name="Caggese C."/>
            <person name="Calvi B.R."/>
            <person name="Bernardo de Carvalho A."/>
            <person name="Caspi A."/>
            <person name="Castrezana S."/>
            <person name="Celniker S.E."/>
            <person name="Chang J.L."/>
            <person name="Chapple C."/>
            <person name="Chatterji S."/>
            <person name="Chinwalla A."/>
            <person name="Civetta A."/>
            <person name="Clifton S.W."/>
            <person name="Comeron J.M."/>
            <person name="Costello J.C."/>
            <person name="Coyne J.A."/>
            <person name="Daub J."/>
            <person name="David R.G."/>
            <person name="Delcher A.L."/>
            <person name="Delehaunty K."/>
            <person name="Do C.B."/>
            <person name="Ebling H."/>
            <person name="Edwards K."/>
            <person name="Eickbush T."/>
            <person name="Evans J.D."/>
            <person name="Filipski A."/>
            <person name="Findeiss S."/>
            <person name="Freyhult E."/>
            <person name="Fulton L."/>
            <person name="Fulton R."/>
            <person name="Garcia A.C."/>
            <person name="Gardiner A."/>
            <person name="Garfield D.A."/>
            <person name="Garvin B.E."/>
            <person name="Gibson G."/>
            <person name="Gilbert D."/>
            <person name="Gnerre S."/>
            <person name="Godfrey J."/>
            <person name="Good R."/>
            <person name="Gotea V."/>
            <person name="Gravely B."/>
            <person name="Greenberg A.J."/>
            <person name="Griffiths-Jones S."/>
            <person name="Gross S."/>
            <person name="Guigo R."/>
            <person name="Gustafson E.A."/>
            <person name="Haerty W."/>
            <person name="Hahn M.W."/>
            <person name="Halligan D.L."/>
            <person name="Halpern A.L."/>
            <person name="Halter G.M."/>
            <person name="Han M.V."/>
            <person name="Heger A."/>
            <person name="Hillier L."/>
            <person name="Hinrichs A.S."/>
            <person name="Holmes I."/>
            <person name="Hoskins R.A."/>
            <person name="Hubisz M.J."/>
            <person name="Hultmark D."/>
            <person name="Huntley M.A."/>
            <person name="Jaffe D.B."/>
            <person name="Jagadeeshan S."/>
            <person name="Jeck W.R."/>
            <person name="Johnson J."/>
            <person name="Jones C.D."/>
            <person name="Jordan W.C."/>
            <person name="Karpen G.H."/>
            <person name="Kataoka E."/>
            <person name="Keightley P.D."/>
            <person name="Kheradpour P."/>
            <person name="Kirkness E.F."/>
            <person name="Koerich L.B."/>
            <person name="Kristiansen K."/>
            <person name="Kudrna D."/>
            <person name="Kulathinal R.J."/>
            <person name="Kumar S."/>
            <person name="Kwok R."/>
            <person name="Lander E."/>
            <person name="Langley C.H."/>
            <person name="Lapoint R."/>
            <person name="Lazzaro B.P."/>
            <person name="Lee S.J."/>
            <person name="Levesque L."/>
            <person name="Li R."/>
            <person name="Lin C.F."/>
            <person name="Lin M.F."/>
            <person name="Lindblad-Toh K."/>
            <person name="Llopart A."/>
            <person name="Long M."/>
            <person name="Low L."/>
            <person name="Lozovsky E."/>
            <person name="Lu J."/>
            <person name="Luo M."/>
            <person name="Machado C.A."/>
            <person name="Makalowski W."/>
            <person name="Marzo M."/>
            <person name="Matsuda M."/>
            <person name="Matzkin L."/>
            <person name="McAllister B."/>
            <person name="McBride C.S."/>
            <person name="McKernan B."/>
            <person name="McKernan K."/>
            <person name="Mendez-Lago M."/>
            <person name="Minx P."/>
            <person name="Mollenhauer M.U."/>
            <person name="Montooth K."/>
            <person name="Mount S.M."/>
            <person name="Mu X."/>
            <person name="Myers E."/>
            <person name="Negre B."/>
            <person name="Newfeld S."/>
            <person name="Nielsen R."/>
            <person name="Noor M.A."/>
            <person name="O'Grady P."/>
            <person name="Pachter L."/>
            <person name="Papaceit M."/>
            <person name="Parisi M.J."/>
            <person name="Parisi M."/>
            <person name="Parts L."/>
            <person name="Pedersen J.S."/>
            <person name="Pesole G."/>
            <person name="Phillippy A.M."/>
            <person name="Ponting C.P."/>
            <person name="Pop M."/>
            <person name="Porcelli D."/>
            <person name="Powell J.R."/>
            <person name="Prohaska S."/>
            <person name="Pruitt K."/>
            <person name="Puig M."/>
            <person name="Quesneville H."/>
            <person name="Ram K.R."/>
            <person name="Rand D."/>
            <person name="Rasmussen M.D."/>
            <person name="Reed L.K."/>
            <person name="Reenan R."/>
            <person name="Reily A."/>
            <person name="Remington K.A."/>
            <person name="Rieger T.T."/>
            <person name="Ritchie M.G."/>
            <person name="Robin C."/>
            <person name="Rogers Y.H."/>
            <person name="Rohde C."/>
            <person name="Rozas J."/>
            <person name="Rubenfield M.J."/>
            <person name="Ruiz A."/>
            <person name="Russo S."/>
            <person name="Salzberg S.L."/>
            <person name="Sanchez-Gracia A."/>
            <person name="Saranga D.J."/>
            <person name="Sato H."/>
            <person name="Schaeffer S.W."/>
            <person name="Schatz M.C."/>
            <person name="Schlenke T."/>
            <person name="Schwartz R."/>
            <person name="Segarra C."/>
            <person name="Singh R.S."/>
            <person name="Sirot L."/>
            <person name="Sirota M."/>
            <person name="Sisneros N.B."/>
            <person name="Smith C.D."/>
            <person name="Smith T.F."/>
            <person name="Spieth J."/>
            <person name="Stage D.E."/>
            <person name="Stark A."/>
            <person name="Stephan W."/>
            <person name="Strausberg R.L."/>
            <person name="Strempel S."/>
            <person name="Sturgill D."/>
            <person name="Sutton G."/>
            <person name="Sutton G.G."/>
            <person name="Tao W."/>
            <person name="Teichmann S."/>
            <person name="Tobari Y.N."/>
            <person name="Tomimura Y."/>
            <person name="Tsolas J.M."/>
            <person name="Valente V.L."/>
            <person name="Venter E."/>
            <person name="Venter J.C."/>
            <person name="Vicario S."/>
            <person name="Vieira F.G."/>
            <person name="Vilella A.J."/>
            <person name="Villasante A."/>
            <person name="Walenz B."/>
            <person name="Wang J."/>
            <person name="Wasserman M."/>
            <person name="Watts T."/>
            <person name="Wilson D."/>
            <person name="Wilson R.K."/>
            <person name="Wing R.A."/>
            <person name="Wolfner M.F."/>
            <person name="Wong A."/>
            <person name="Wong G.K."/>
            <person name="Wu C.I."/>
            <person name="Wu G."/>
            <person name="Yamamoto D."/>
            <person name="Yang H.P."/>
            <person name="Yang S.P."/>
            <person name="Yorke J.A."/>
            <person name="Yoshida K."/>
            <person name="Zdobnov E."/>
            <person name="Zhang P."/>
            <person name="Zhang Y."/>
            <person name="Zimin A.V."/>
            <person name="Baldwin J."/>
            <person name="Abdouelleil A."/>
            <person name="Abdulkadir J."/>
            <person name="Abebe A."/>
            <person name="Abera B."/>
            <person name="Abreu J."/>
            <person name="Acer S.C."/>
            <person name="Aftuck L."/>
            <person name="Alexander A."/>
            <person name="An P."/>
            <person name="Anderson E."/>
            <person name="Anderson S."/>
            <person name="Arachi H."/>
            <person name="Azer M."/>
            <person name="Bachantsang P."/>
            <person name="Barry A."/>
            <person name="Bayul T."/>
            <person name="Berlin A."/>
            <person name="Bessette D."/>
            <person name="Bloom T."/>
            <person name="Blye J."/>
            <person name="Boguslavskiy L."/>
            <person name="Bonnet C."/>
            <person name="Boukhgalter B."/>
            <person name="Bourzgui I."/>
            <person name="Brown A."/>
            <person name="Cahill P."/>
            <person name="Channer S."/>
            <person name="Cheshatsang Y."/>
            <person name="Chuda L."/>
            <person name="Citroen M."/>
            <person name="Collymore A."/>
            <person name="Cooke P."/>
            <person name="Costello M."/>
            <person name="D'Aco K."/>
            <person name="Daza R."/>
            <person name="De Haan G."/>
            <person name="DeGray S."/>
            <person name="DeMaso C."/>
            <person name="Dhargay N."/>
            <person name="Dooley K."/>
            <person name="Dooley E."/>
            <person name="Doricent M."/>
            <person name="Dorje P."/>
            <person name="Dorjee K."/>
            <person name="Dupes A."/>
            <person name="Elong R."/>
            <person name="Falk J."/>
            <person name="Farina A."/>
            <person name="Faro S."/>
            <person name="Ferguson D."/>
            <person name="Fisher S."/>
            <person name="Foley C.D."/>
            <person name="Franke A."/>
            <person name="Friedrich D."/>
            <person name="Gadbois L."/>
            <person name="Gearin G."/>
            <person name="Gearin C.R."/>
            <person name="Giannoukos G."/>
            <person name="Goode T."/>
            <person name="Graham J."/>
            <person name="Grandbois E."/>
            <person name="Grewal S."/>
            <person name="Gyaltsen K."/>
            <person name="Hafez N."/>
            <person name="Hagos B."/>
            <person name="Hall J."/>
            <person name="Henson C."/>
            <person name="Hollinger A."/>
            <person name="Honan T."/>
            <person name="Huard M.D."/>
            <person name="Hughes L."/>
            <person name="Hurhula B."/>
            <person name="Husby M.E."/>
            <person name="Kamat A."/>
            <person name="Kanga B."/>
            <person name="Kashin S."/>
            <person name="Khazanovich D."/>
            <person name="Kisner P."/>
            <person name="Lance K."/>
            <person name="Lara M."/>
            <person name="Lee W."/>
            <person name="Lennon N."/>
            <person name="Letendre F."/>
            <person name="LeVine R."/>
            <person name="Lipovsky A."/>
            <person name="Liu X."/>
            <person name="Liu J."/>
            <person name="Liu S."/>
            <person name="Lokyitsang T."/>
            <person name="Lokyitsang Y."/>
            <person name="Lubonja R."/>
            <person name="Lui A."/>
            <person name="MacDonald P."/>
            <person name="Magnisalis V."/>
            <person name="Maru K."/>
            <person name="Matthews C."/>
            <person name="McCusker W."/>
            <person name="McDonough S."/>
            <person name="Mehta T."/>
            <person name="Meldrim J."/>
            <person name="Meneus L."/>
            <person name="Mihai O."/>
            <person name="Mihalev A."/>
            <person name="Mihova T."/>
            <person name="Mittelman R."/>
            <person name="Mlenga V."/>
            <person name="Montmayeur A."/>
            <person name="Mulrain L."/>
            <person name="Navidi A."/>
            <person name="Naylor J."/>
            <person name="Negash T."/>
            <person name="Nguyen T."/>
            <person name="Nguyen N."/>
            <person name="Nicol R."/>
            <person name="Norbu C."/>
            <person name="Norbu N."/>
            <person name="Novod N."/>
            <person name="O'Neill B."/>
            <person name="Osman S."/>
            <person name="Markiewicz E."/>
            <person name="Oyono O.L."/>
            <person name="Patti C."/>
            <person name="Phunkhang P."/>
            <person name="Pierre F."/>
            <person name="Priest M."/>
            <person name="Raghuraman S."/>
            <person name="Rege F."/>
            <person name="Reyes R."/>
            <person name="Rise C."/>
            <person name="Rogov P."/>
            <person name="Ross K."/>
            <person name="Ryan E."/>
            <person name="Settipalli S."/>
            <person name="Shea T."/>
            <person name="Sherpa N."/>
            <person name="Shi L."/>
            <person name="Shih D."/>
            <person name="Sparrow T."/>
            <person name="Spaulding J."/>
            <person name="Stalker J."/>
            <person name="Stange-Thomann N."/>
            <person name="Stavropoulos S."/>
            <person name="Stone C."/>
            <person name="Strader C."/>
            <person name="Tesfaye S."/>
            <person name="Thomson T."/>
            <person name="Thoulutsang Y."/>
            <person name="Thoulutsang D."/>
            <person name="Topham K."/>
            <person name="Topping I."/>
            <person name="Tsamla T."/>
            <person name="Vassiliev H."/>
            <person name="Vo A."/>
            <person name="Wangchuk T."/>
            <person name="Wangdi T."/>
            <person name="Weiand M."/>
            <person name="Wilkinson J."/>
            <person name="Wilson A."/>
            <person name="Yadav S."/>
            <person name="Young G."/>
            <person name="Yu Q."/>
            <person name="Zembek L."/>
            <person name="Zhong D."/>
            <person name="Zimmer A."/>
            <person name="Zwirko Z."/>
            <person name="Jaffe D.B."/>
            <person name="Alvarez P."/>
            <person name="Brockman W."/>
            <person name="Butler J."/>
            <person name="Chin C."/>
            <person name="Gnerre S."/>
            <person name="Grabherr M."/>
            <person name="Kleber M."/>
            <person name="Mauceli E."/>
            <person name="MacCallum I."/>
        </authorList>
    </citation>
    <scope>NUCLEOTIDE SEQUENCE [LARGE SCALE GENOMIC DNA]</scope>
    <source>
        <strain evidence="3">Tucson 14030-0811.24</strain>
    </source>
</reference>
<feature type="transmembrane region" description="Helical" evidence="1">
    <location>
        <begin position="147"/>
        <end position="168"/>
    </location>
</feature>